<organism evidence="1 2">
    <name type="scientific">Corynebacterium urogenitale</name>
    <dbReference type="NCBI Taxonomy" id="2487892"/>
    <lineage>
        <taxon>Bacteria</taxon>
        <taxon>Bacillati</taxon>
        <taxon>Actinomycetota</taxon>
        <taxon>Actinomycetes</taxon>
        <taxon>Mycobacteriales</taxon>
        <taxon>Corynebacteriaceae</taxon>
        <taxon>Corynebacterium</taxon>
    </lineage>
</organism>
<dbReference type="EMBL" id="CP045032">
    <property type="protein sequence ID" value="QFQ02866.1"/>
    <property type="molecule type" value="Genomic_DNA"/>
</dbReference>
<name>A0A5J6Z7H0_9CORY</name>
<dbReference type="AlphaFoldDB" id="A0A5J6Z7H0"/>
<dbReference type="OrthoDB" id="5143202at2"/>
<gene>
    <name evidence="1" type="ORF">CUROG_07585</name>
</gene>
<reference evidence="2" key="1">
    <citation type="submission" date="2019-10" db="EMBL/GenBank/DDBJ databases">
        <title>Complete genome sequence of Corynebacterium urogenitalis DSM 108747, isolated from the genital tract of a cow.</title>
        <authorList>
            <person name="Ruckert C."/>
            <person name="Ballas P."/>
            <person name="Wagener K."/>
            <person name="Drillich M."/>
            <person name="Kaempfer P."/>
            <person name="Busse H.-J."/>
            <person name="Ehling-Schulz M."/>
        </authorList>
    </citation>
    <scope>NUCLEOTIDE SEQUENCE [LARGE SCALE GENOMIC DNA]</scope>
    <source>
        <strain evidence="2">LMM 1652</strain>
    </source>
</reference>
<evidence type="ECO:0000313" key="1">
    <source>
        <dbReference type="EMBL" id="QFQ02866.1"/>
    </source>
</evidence>
<evidence type="ECO:0008006" key="3">
    <source>
        <dbReference type="Google" id="ProtNLM"/>
    </source>
</evidence>
<evidence type="ECO:0000313" key="2">
    <source>
        <dbReference type="Proteomes" id="UP000326711"/>
    </source>
</evidence>
<keyword evidence="2" id="KW-1185">Reference proteome</keyword>
<sequence>MREQDGLIETRRMTAAGRKLVRRRAEAGELEQIARGVYCRRTAWEQAKPAERLRLRIVAEAHRRPAAIVVGLSAAFLYGFPRSTGRPLPEVVELGSFSGASANREQGVHIKHVGAWMKGPSAESDHCIRRCCRE</sequence>
<dbReference type="Proteomes" id="UP000326711">
    <property type="component" value="Chromosome"/>
</dbReference>
<accession>A0A5J6Z7H0</accession>
<proteinExistence type="predicted"/>
<dbReference type="RefSeq" id="WP_151903177.1">
    <property type="nucleotide sequence ID" value="NZ_CP045032.1"/>
</dbReference>
<protein>
    <recommendedName>
        <fullName evidence="3">Transcriptional regulator, AbiEi antitoxin, Type IV TA system</fullName>
    </recommendedName>
</protein>
<dbReference type="KEGG" id="cuo:CUROG_07585"/>